<reference evidence="2" key="1">
    <citation type="journal article" date="2020" name="Ecol. Evol.">
        <title>Genome structure and content of the rice root-knot nematode (Meloidogyne graminicola).</title>
        <authorList>
            <person name="Phan N.T."/>
            <person name="Danchin E.G.J."/>
            <person name="Klopp C."/>
            <person name="Perfus-Barbeoch L."/>
            <person name="Kozlowski D.K."/>
            <person name="Koutsovoulos G.D."/>
            <person name="Lopez-Roques C."/>
            <person name="Bouchez O."/>
            <person name="Zahm M."/>
            <person name="Besnard G."/>
            <person name="Bellafiore S."/>
        </authorList>
    </citation>
    <scope>NUCLEOTIDE SEQUENCE</scope>
    <source>
        <strain evidence="2">VN-18</strain>
    </source>
</reference>
<evidence type="ECO:0000313" key="3">
    <source>
        <dbReference type="Proteomes" id="UP000605970"/>
    </source>
</evidence>
<dbReference type="AlphaFoldDB" id="A0A8S9ZEM4"/>
<dbReference type="SMART" id="SM00584">
    <property type="entry name" value="TLDc"/>
    <property type="match status" value="1"/>
</dbReference>
<feature type="domain" description="TLDc" evidence="1">
    <location>
        <begin position="179"/>
        <end position="320"/>
    </location>
</feature>
<dbReference type="InterPro" id="IPR006571">
    <property type="entry name" value="TLDc_dom"/>
</dbReference>
<dbReference type="OrthoDB" id="289228at2759"/>
<sequence>MGNHKSTSLQLKQDNSTNSSFNNDISNAFQIISENNAVINFNQFNTKVGEKLSKSLWNSLQNNSDVINKEQFEQLAHQLSRISTFGLIKILMPVKNLFEICVESSNIQLNENDQFFINSFSEQMTSKGNDINKINSWIEENCPRLLEPVFNKINEIFFGKENVILNNPKSEILSSVQMFVLRQSLPITIFWPKPTSIDSKEDWTYLYSSVQNGLSVNRFEANVFDYRGPTISIFHLINGQLFALVVDEELRNSCKPYGGPHCVLFKFFPEFKRIDMTSPALYCNFKNRSSKLGLYFGTFSEFSIDGDFNCVQQIEVWGCAGIEVLSDQKKIKYRQKMQTERNAKVPLPGNWEENPDKSILEMGGIKFSNERRDYQVQQNNESK</sequence>
<comment type="caution">
    <text evidence="2">The sequence shown here is derived from an EMBL/GenBank/DDBJ whole genome shotgun (WGS) entry which is preliminary data.</text>
</comment>
<gene>
    <name evidence="2" type="ORF">Mgra_00008827</name>
</gene>
<dbReference type="Pfam" id="PF07534">
    <property type="entry name" value="TLD"/>
    <property type="match status" value="1"/>
</dbReference>
<name>A0A8S9ZEM4_9BILA</name>
<keyword evidence="3" id="KW-1185">Reference proteome</keyword>
<dbReference type="PROSITE" id="PS51886">
    <property type="entry name" value="TLDC"/>
    <property type="match status" value="1"/>
</dbReference>
<proteinExistence type="predicted"/>
<evidence type="ECO:0000313" key="2">
    <source>
        <dbReference type="EMBL" id="KAF7630906.1"/>
    </source>
</evidence>
<evidence type="ECO:0000259" key="1">
    <source>
        <dbReference type="PROSITE" id="PS51886"/>
    </source>
</evidence>
<accession>A0A8S9ZEM4</accession>
<protein>
    <recommendedName>
        <fullName evidence="1">TLDc domain-containing protein</fullName>
    </recommendedName>
</protein>
<organism evidence="2 3">
    <name type="scientific">Meloidogyne graminicola</name>
    <dbReference type="NCBI Taxonomy" id="189291"/>
    <lineage>
        <taxon>Eukaryota</taxon>
        <taxon>Metazoa</taxon>
        <taxon>Ecdysozoa</taxon>
        <taxon>Nematoda</taxon>
        <taxon>Chromadorea</taxon>
        <taxon>Rhabditida</taxon>
        <taxon>Tylenchina</taxon>
        <taxon>Tylenchomorpha</taxon>
        <taxon>Tylenchoidea</taxon>
        <taxon>Meloidogynidae</taxon>
        <taxon>Meloidogyninae</taxon>
        <taxon>Meloidogyne</taxon>
    </lineage>
</organism>
<dbReference type="Proteomes" id="UP000605970">
    <property type="component" value="Unassembled WGS sequence"/>
</dbReference>
<dbReference type="EMBL" id="JABEBT010000125">
    <property type="protein sequence ID" value="KAF7630906.1"/>
    <property type="molecule type" value="Genomic_DNA"/>
</dbReference>